<keyword evidence="2" id="KW-1185">Reference proteome</keyword>
<gene>
    <name evidence="1" type="ORF">TMPK1_29360</name>
</gene>
<dbReference type="EMBL" id="BOPV01000001">
    <property type="protein sequence ID" value="GIL40699.1"/>
    <property type="molecule type" value="Genomic_DNA"/>
</dbReference>
<organism evidence="1 2">
    <name type="scientific">Roseiterribacter gracilis</name>
    <dbReference type="NCBI Taxonomy" id="2812848"/>
    <lineage>
        <taxon>Bacteria</taxon>
        <taxon>Pseudomonadati</taxon>
        <taxon>Pseudomonadota</taxon>
        <taxon>Alphaproteobacteria</taxon>
        <taxon>Rhodospirillales</taxon>
        <taxon>Roseiterribacteraceae</taxon>
        <taxon>Roseiterribacter</taxon>
    </lineage>
</organism>
<reference evidence="1" key="1">
    <citation type="submission" date="2021-02" db="EMBL/GenBank/DDBJ databases">
        <title>Genome sequence of Rhodospirillales sp. strain TMPK1 isolated from soil.</title>
        <authorList>
            <person name="Nakai R."/>
            <person name="Kusada H."/>
            <person name="Tamaki H."/>
        </authorList>
    </citation>
    <scope>NUCLEOTIDE SEQUENCE</scope>
    <source>
        <strain evidence="1">TMPK1</strain>
    </source>
</reference>
<protein>
    <recommendedName>
        <fullName evidence="3">Tyr recombinase domain-containing protein</fullName>
    </recommendedName>
</protein>
<name>A0A8S8XFL0_9PROT</name>
<accession>A0A8S8XFL0</accession>
<evidence type="ECO:0008006" key="3">
    <source>
        <dbReference type="Google" id="ProtNLM"/>
    </source>
</evidence>
<dbReference type="Proteomes" id="UP000681075">
    <property type="component" value="Unassembled WGS sequence"/>
</dbReference>
<evidence type="ECO:0000313" key="1">
    <source>
        <dbReference type="EMBL" id="GIL40699.1"/>
    </source>
</evidence>
<comment type="caution">
    <text evidence="1">The sequence shown here is derived from an EMBL/GenBank/DDBJ whole genome shotgun (WGS) entry which is preliminary data.</text>
</comment>
<evidence type="ECO:0000313" key="2">
    <source>
        <dbReference type="Proteomes" id="UP000681075"/>
    </source>
</evidence>
<dbReference type="AlphaFoldDB" id="A0A8S8XFL0"/>
<proteinExistence type="predicted"/>
<sequence length="454" mass="49657">MAPSAKPLEALPAPAHIFERRGANVTRASLIEDDVWDGVSETEGCGKSASARVIRWRAAMHEQHRLGVAGSACLLNSAKRLLLETSGDRASFSSLGTYFNRLKPLLRWMSSIGVREFGNLTAEEFDAFMIVRYGEGACARDTDESLIARARAACLGSAGPQERHRLLQILKAGQAARRDGRLNDAVAFELPASKEVTSGRNATPSLNDEDLARLVGAALKTLVLASEIVEARRLEEMGRKYRGPSGLVRNEKGVNGLTRWEVDLQAAAYVVIAVFTVTARPADIVEMSRNCITLRRAPGRLGHLDVAMLTMHDVKCRRRVVQKPAHSIVLHAIEALAALSDVHPNSEGRLFFVLRNRPTRGDVPSAKLPVSAMVDRVASFAELRAGLATRVTLRGLRATVFDRLCCYPHGFSAAYRWSHEDPDTTSGYARQARFDAIADAAIPKAMSRMRSRAP</sequence>
<dbReference type="RefSeq" id="WP_420243872.1">
    <property type="nucleotide sequence ID" value="NZ_BOPV01000001.1"/>
</dbReference>